<evidence type="ECO:0000256" key="2">
    <source>
        <dbReference type="PROSITE-ProRule" id="PRU00335"/>
    </source>
</evidence>
<dbReference type="PRINTS" id="PR00455">
    <property type="entry name" value="HTHTETR"/>
</dbReference>
<dbReference type="Gene3D" id="1.10.357.10">
    <property type="entry name" value="Tetracycline Repressor, domain 2"/>
    <property type="match status" value="1"/>
</dbReference>
<dbReference type="PANTHER" id="PTHR43479:SF11">
    <property type="entry name" value="ACREF_ENVCD OPERON REPRESSOR-RELATED"/>
    <property type="match status" value="1"/>
</dbReference>
<dbReference type="RefSeq" id="WP_134111801.1">
    <property type="nucleotide sequence ID" value="NZ_SOBG01000001.1"/>
</dbReference>
<dbReference type="InterPro" id="IPR001647">
    <property type="entry name" value="HTH_TetR"/>
</dbReference>
<dbReference type="Pfam" id="PF00440">
    <property type="entry name" value="TetR_N"/>
    <property type="match status" value="1"/>
</dbReference>
<keyword evidence="1 2" id="KW-0238">DNA-binding</keyword>
<feature type="domain" description="HTH tetR-type" evidence="4">
    <location>
        <begin position="12"/>
        <end position="72"/>
    </location>
</feature>
<dbReference type="SUPFAM" id="SSF46689">
    <property type="entry name" value="Homeodomain-like"/>
    <property type="match status" value="1"/>
</dbReference>
<proteinExistence type="predicted"/>
<dbReference type="InterPro" id="IPR050624">
    <property type="entry name" value="HTH-type_Tx_Regulator"/>
</dbReference>
<evidence type="ECO:0000256" key="3">
    <source>
        <dbReference type="SAM" id="Coils"/>
    </source>
</evidence>
<gene>
    <name evidence="5" type="ORF">EV215_0057</name>
</gene>
<sequence>MTPEEKKEIQKQRIKRFFIDATKDLLREEGLNSISTKKIGDKAGYSYATIYNYFSNFNELICISLEELANEMKEVLEESSKNLENNIGKLLELLNISIDYTIQNQHVYKLFLSTTIDYNYFKYTKNKRFIHPAYNLLISTIKNLKEFSNFSDEDIQNFADLVFTLFHSKIQFFLIQKYPENIENLKQDIFNNLNFLIKNTIR</sequence>
<dbReference type="PROSITE" id="PS50977">
    <property type="entry name" value="HTH_TETR_2"/>
    <property type="match status" value="1"/>
</dbReference>
<dbReference type="AlphaFoldDB" id="A0AA46E011"/>
<feature type="DNA-binding region" description="H-T-H motif" evidence="2">
    <location>
        <begin position="35"/>
        <end position="54"/>
    </location>
</feature>
<evidence type="ECO:0000313" key="5">
    <source>
        <dbReference type="EMBL" id="TDT72269.1"/>
    </source>
</evidence>
<keyword evidence="3" id="KW-0175">Coiled coil</keyword>
<feature type="coiled-coil region" evidence="3">
    <location>
        <begin position="62"/>
        <end position="93"/>
    </location>
</feature>
<evidence type="ECO:0000259" key="4">
    <source>
        <dbReference type="PROSITE" id="PS50977"/>
    </source>
</evidence>
<dbReference type="GO" id="GO:0003677">
    <property type="term" value="F:DNA binding"/>
    <property type="evidence" value="ECO:0007669"/>
    <property type="project" value="UniProtKB-UniRule"/>
</dbReference>
<reference evidence="5 6" key="1">
    <citation type="submission" date="2019-03" db="EMBL/GenBank/DDBJ databases">
        <title>Genomic Encyclopedia of Type Strains, Phase IV (KMG-IV): sequencing the most valuable type-strain genomes for metagenomic binning, comparative biology and taxonomic classification.</title>
        <authorList>
            <person name="Goeker M."/>
        </authorList>
    </citation>
    <scope>NUCLEOTIDE SEQUENCE [LARGE SCALE GENOMIC DNA]</scope>
    <source>
        <strain evidence="5 6">DSM 100055</strain>
    </source>
</reference>
<name>A0AA46E011_9FUSO</name>
<keyword evidence="6" id="KW-1185">Reference proteome</keyword>
<comment type="caution">
    <text evidence="5">The sequence shown here is derived from an EMBL/GenBank/DDBJ whole genome shotgun (WGS) entry which is preliminary data.</text>
</comment>
<dbReference type="Proteomes" id="UP000294678">
    <property type="component" value="Unassembled WGS sequence"/>
</dbReference>
<accession>A0AA46E011</accession>
<organism evidence="5 6">
    <name type="scientific">Hypnocyclicus thermotrophus</name>
    <dbReference type="NCBI Taxonomy" id="1627895"/>
    <lineage>
        <taxon>Bacteria</taxon>
        <taxon>Fusobacteriati</taxon>
        <taxon>Fusobacteriota</taxon>
        <taxon>Fusobacteriia</taxon>
        <taxon>Fusobacteriales</taxon>
        <taxon>Fusobacteriaceae</taxon>
        <taxon>Hypnocyclicus</taxon>
    </lineage>
</organism>
<evidence type="ECO:0000256" key="1">
    <source>
        <dbReference type="ARBA" id="ARBA00023125"/>
    </source>
</evidence>
<dbReference type="EMBL" id="SOBG01000001">
    <property type="protein sequence ID" value="TDT72269.1"/>
    <property type="molecule type" value="Genomic_DNA"/>
</dbReference>
<evidence type="ECO:0000313" key="6">
    <source>
        <dbReference type="Proteomes" id="UP000294678"/>
    </source>
</evidence>
<protein>
    <submittedName>
        <fullName evidence="5">TetR family transcriptional regulator</fullName>
    </submittedName>
</protein>
<dbReference type="PANTHER" id="PTHR43479">
    <property type="entry name" value="ACREF/ENVCD OPERON REPRESSOR-RELATED"/>
    <property type="match status" value="1"/>
</dbReference>
<dbReference type="InterPro" id="IPR009057">
    <property type="entry name" value="Homeodomain-like_sf"/>
</dbReference>